<evidence type="ECO:0000313" key="1">
    <source>
        <dbReference type="EMBL" id="SVD81899.1"/>
    </source>
</evidence>
<accession>A0A382YFY6</accession>
<feature type="non-terminal residue" evidence="1">
    <location>
        <position position="109"/>
    </location>
</feature>
<dbReference type="AlphaFoldDB" id="A0A382YFY6"/>
<gene>
    <name evidence="1" type="ORF">METZ01_LOCUS434753</name>
</gene>
<proteinExistence type="predicted"/>
<dbReference type="EMBL" id="UINC01175328">
    <property type="protein sequence ID" value="SVD81899.1"/>
    <property type="molecule type" value="Genomic_DNA"/>
</dbReference>
<reference evidence="1" key="1">
    <citation type="submission" date="2018-05" db="EMBL/GenBank/DDBJ databases">
        <authorList>
            <person name="Lanie J.A."/>
            <person name="Ng W.-L."/>
            <person name="Kazmierczak K.M."/>
            <person name="Andrzejewski T.M."/>
            <person name="Davidsen T.M."/>
            <person name="Wayne K.J."/>
            <person name="Tettelin H."/>
            <person name="Glass J.I."/>
            <person name="Rusch D."/>
            <person name="Podicherti R."/>
            <person name="Tsui H.-C.T."/>
            <person name="Winkler M.E."/>
        </authorList>
    </citation>
    <scope>NUCLEOTIDE SEQUENCE</scope>
</reference>
<sequence length="109" mass="12598">MTEYEKVINKAELALNNGEYNYCIKLLSPLLEKFATSTNEGVNIRMILITSLSAVNRQEESIKLCKELRKSKYSDIREEAKAIQQILDSPNLKIPDNWNVKFEDSIFNK</sequence>
<protein>
    <submittedName>
        <fullName evidence="1">Uncharacterized protein</fullName>
    </submittedName>
</protein>
<name>A0A382YFY6_9ZZZZ</name>
<organism evidence="1">
    <name type="scientific">marine metagenome</name>
    <dbReference type="NCBI Taxonomy" id="408172"/>
    <lineage>
        <taxon>unclassified sequences</taxon>
        <taxon>metagenomes</taxon>
        <taxon>ecological metagenomes</taxon>
    </lineage>
</organism>